<reference evidence="1" key="2">
    <citation type="journal article" date="2015" name="Data Brief">
        <title>Shoot transcriptome of the giant reed, Arundo donax.</title>
        <authorList>
            <person name="Barrero R.A."/>
            <person name="Guerrero F.D."/>
            <person name="Moolhuijzen P."/>
            <person name="Goolsby J.A."/>
            <person name="Tidwell J."/>
            <person name="Bellgard S.E."/>
            <person name="Bellgard M.I."/>
        </authorList>
    </citation>
    <scope>NUCLEOTIDE SEQUENCE</scope>
    <source>
        <tissue evidence="1">Shoot tissue taken approximately 20 cm above the soil surface</tissue>
    </source>
</reference>
<evidence type="ECO:0000313" key="1">
    <source>
        <dbReference type="EMBL" id="JAD16237.1"/>
    </source>
</evidence>
<proteinExistence type="predicted"/>
<accession>A0A0A8XX09</accession>
<sequence>MQKQRHHSRHKHYMHKKSLILSKGPLNFLSSHTELEQMFEAAPWRPKRGVSSTRPGIVLMEQVKS</sequence>
<name>A0A0A8XX09_ARUDO</name>
<dbReference type="AlphaFoldDB" id="A0A0A8XX09"/>
<dbReference type="EMBL" id="GBRH01178376">
    <property type="protein sequence ID" value="JAE19520.1"/>
    <property type="molecule type" value="Transcribed_RNA"/>
</dbReference>
<organism evidence="1">
    <name type="scientific">Arundo donax</name>
    <name type="common">Giant reed</name>
    <name type="synonym">Donax arundinaceus</name>
    <dbReference type="NCBI Taxonomy" id="35708"/>
    <lineage>
        <taxon>Eukaryota</taxon>
        <taxon>Viridiplantae</taxon>
        <taxon>Streptophyta</taxon>
        <taxon>Embryophyta</taxon>
        <taxon>Tracheophyta</taxon>
        <taxon>Spermatophyta</taxon>
        <taxon>Magnoliopsida</taxon>
        <taxon>Liliopsida</taxon>
        <taxon>Poales</taxon>
        <taxon>Poaceae</taxon>
        <taxon>PACMAD clade</taxon>
        <taxon>Arundinoideae</taxon>
        <taxon>Arundineae</taxon>
        <taxon>Arundo</taxon>
    </lineage>
</organism>
<dbReference type="EMBL" id="GBRH01281658">
    <property type="protein sequence ID" value="JAD16237.1"/>
    <property type="molecule type" value="Transcribed_RNA"/>
</dbReference>
<reference evidence="1" key="1">
    <citation type="submission" date="2014-09" db="EMBL/GenBank/DDBJ databases">
        <authorList>
            <person name="Magalhaes I.L.F."/>
            <person name="Oliveira U."/>
            <person name="Santos F.R."/>
            <person name="Vidigal T.H.D.A."/>
            <person name="Brescovit A.D."/>
            <person name="Santos A.J."/>
        </authorList>
    </citation>
    <scope>NUCLEOTIDE SEQUENCE</scope>
    <source>
        <tissue evidence="1">Shoot tissue taken approximately 20 cm above the soil surface</tissue>
    </source>
</reference>
<protein>
    <submittedName>
        <fullName evidence="1">Uncharacterized protein</fullName>
    </submittedName>
</protein>